<dbReference type="Pfam" id="PF22640">
    <property type="entry name" value="ManC_GMP_beta-helix"/>
    <property type="match status" value="1"/>
</dbReference>
<dbReference type="EC" id="2.7.7.13" evidence="7"/>
<evidence type="ECO:0000256" key="3">
    <source>
        <dbReference type="ARBA" id="ARBA00022741"/>
    </source>
</evidence>
<feature type="domain" description="Nucleotidyl transferase" evidence="5">
    <location>
        <begin position="7"/>
        <end position="289"/>
    </location>
</feature>
<dbReference type="AlphaFoldDB" id="A0A3B0U749"/>
<dbReference type="Pfam" id="PF00483">
    <property type="entry name" value="NTP_transferase"/>
    <property type="match status" value="1"/>
</dbReference>
<protein>
    <submittedName>
        <fullName evidence="7">Mannose-1-phosphate guanylyltransferase</fullName>
        <ecNumber evidence="7">2.7.7.13</ecNumber>
    </submittedName>
</protein>
<sequence>MNNNYCIIMAGGIGSRFWPLSRKSMPKQFLDILGIGRTFIQQTYDRFSKIIPAENFYIVTSVDYKDLVLEQLPELSESQVLLEPLRRNTAPCIAYAAYKIKSVNPDANLIVAPSDHFILKEDEFLQQIKNGLDFVSDNNALLTLGIQPSRPETGYGYIQVNNKVEYKQLDNLYKVKTFTEKPDIKMAGIFLESGEFYWNSGIFLWSLSSILEAFDKLLNEVSVLFARGEKLYNTPDEGAFINKTYSECMGISIDYGVMEKAENVYVLTADFGWSDLGTWGSLYENKSKDDSRNVITGESIFLYNSQNCIVNLPKDKIAVIQGLDGYIVVESNNTLLVCKKEDEQQIRQFVNDVRMGIGDNYV</sequence>
<proteinExistence type="predicted"/>
<evidence type="ECO:0000313" key="7">
    <source>
        <dbReference type="EMBL" id="VAW24870.1"/>
    </source>
</evidence>
<dbReference type="GO" id="GO:0009298">
    <property type="term" value="P:GDP-mannose biosynthetic process"/>
    <property type="evidence" value="ECO:0007669"/>
    <property type="project" value="TreeGrafter"/>
</dbReference>
<dbReference type="FunFam" id="3.90.550.10:FF:000046">
    <property type="entry name" value="Mannose-1-phosphate guanylyltransferase (GDP)"/>
    <property type="match status" value="1"/>
</dbReference>
<dbReference type="EMBL" id="UOEP01000226">
    <property type="protein sequence ID" value="VAW24870.1"/>
    <property type="molecule type" value="Genomic_DNA"/>
</dbReference>
<evidence type="ECO:0000256" key="2">
    <source>
        <dbReference type="ARBA" id="ARBA00022695"/>
    </source>
</evidence>
<dbReference type="SUPFAM" id="SSF53448">
    <property type="entry name" value="Nucleotide-diphospho-sugar transferases"/>
    <property type="match status" value="1"/>
</dbReference>
<accession>A0A3B0U749</accession>
<organism evidence="7">
    <name type="scientific">hydrothermal vent metagenome</name>
    <dbReference type="NCBI Taxonomy" id="652676"/>
    <lineage>
        <taxon>unclassified sequences</taxon>
        <taxon>metagenomes</taxon>
        <taxon>ecological metagenomes</taxon>
    </lineage>
</organism>
<evidence type="ECO:0000256" key="4">
    <source>
        <dbReference type="ARBA" id="ARBA00023134"/>
    </source>
</evidence>
<dbReference type="SUPFAM" id="SSF159283">
    <property type="entry name" value="Guanosine diphospho-D-mannose pyrophosphorylase/mannose-6-phosphate isomerase linker domain"/>
    <property type="match status" value="1"/>
</dbReference>
<dbReference type="Gene3D" id="3.90.550.10">
    <property type="entry name" value="Spore Coat Polysaccharide Biosynthesis Protein SpsA, Chain A"/>
    <property type="match status" value="1"/>
</dbReference>
<reference evidence="7" key="1">
    <citation type="submission" date="2018-06" db="EMBL/GenBank/DDBJ databases">
        <authorList>
            <person name="Zhirakovskaya E."/>
        </authorList>
    </citation>
    <scope>NUCLEOTIDE SEQUENCE</scope>
</reference>
<name>A0A3B0U749_9ZZZZ</name>
<feature type="domain" description="MannoseP isomerase/GMP-like beta-helix" evidence="6">
    <location>
        <begin position="304"/>
        <end position="351"/>
    </location>
</feature>
<dbReference type="InterPro" id="IPR054566">
    <property type="entry name" value="ManC/GMP-like_b-helix"/>
</dbReference>
<keyword evidence="2 7" id="KW-0548">Nucleotidyltransferase</keyword>
<dbReference type="InterPro" id="IPR005835">
    <property type="entry name" value="NTP_transferase_dom"/>
</dbReference>
<evidence type="ECO:0000259" key="6">
    <source>
        <dbReference type="Pfam" id="PF22640"/>
    </source>
</evidence>
<dbReference type="InterPro" id="IPR029044">
    <property type="entry name" value="Nucleotide-diphossugar_trans"/>
</dbReference>
<dbReference type="GO" id="GO:0004475">
    <property type="term" value="F:mannose-1-phosphate guanylyltransferase (GTP) activity"/>
    <property type="evidence" value="ECO:0007669"/>
    <property type="project" value="UniProtKB-EC"/>
</dbReference>
<keyword evidence="3" id="KW-0547">Nucleotide-binding</keyword>
<dbReference type="GO" id="GO:0005525">
    <property type="term" value="F:GTP binding"/>
    <property type="evidence" value="ECO:0007669"/>
    <property type="project" value="UniProtKB-KW"/>
</dbReference>
<dbReference type="PANTHER" id="PTHR46390">
    <property type="entry name" value="MANNOSE-1-PHOSPHATE GUANYLYLTRANSFERASE"/>
    <property type="match status" value="1"/>
</dbReference>
<keyword evidence="4" id="KW-0342">GTP-binding</keyword>
<evidence type="ECO:0000259" key="5">
    <source>
        <dbReference type="Pfam" id="PF00483"/>
    </source>
</evidence>
<gene>
    <name evidence="7" type="ORF">MNBD_BACTEROID01-2794</name>
</gene>
<dbReference type="CDD" id="cd02509">
    <property type="entry name" value="GDP-M1P_Guanylyltransferase"/>
    <property type="match status" value="1"/>
</dbReference>
<dbReference type="InterPro" id="IPR049577">
    <property type="entry name" value="GMPP_N"/>
</dbReference>
<dbReference type="PANTHER" id="PTHR46390:SF1">
    <property type="entry name" value="MANNOSE-1-PHOSPHATE GUANYLYLTRANSFERASE"/>
    <property type="match status" value="1"/>
</dbReference>
<evidence type="ECO:0000256" key="1">
    <source>
        <dbReference type="ARBA" id="ARBA00022679"/>
    </source>
</evidence>
<keyword evidence="1 7" id="KW-0808">Transferase</keyword>
<dbReference type="InterPro" id="IPR051161">
    <property type="entry name" value="Mannose-6P_isomerase_type2"/>
</dbReference>